<dbReference type="EMBL" id="VUNR01000011">
    <property type="protein sequence ID" value="MSU08733.1"/>
    <property type="molecule type" value="Genomic_DNA"/>
</dbReference>
<proteinExistence type="predicted"/>
<gene>
    <name evidence="1" type="ORF">FYJ84_07025</name>
</gene>
<organism evidence="1 2">
    <name type="scientific">Anaerovibrio slackiae</name>
    <dbReference type="NCBI Taxonomy" id="2652309"/>
    <lineage>
        <taxon>Bacteria</taxon>
        <taxon>Bacillati</taxon>
        <taxon>Bacillota</taxon>
        <taxon>Negativicutes</taxon>
        <taxon>Selenomonadales</taxon>
        <taxon>Selenomonadaceae</taxon>
        <taxon>Anaerovibrio</taxon>
    </lineage>
</organism>
<dbReference type="RefSeq" id="WP_154406896.1">
    <property type="nucleotide sequence ID" value="NZ_JBGUTX010000373.1"/>
</dbReference>
<comment type="caution">
    <text evidence="1">The sequence shown here is derived from an EMBL/GenBank/DDBJ whole genome shotgun (WGS) entry which is preliminary data.</text>
</comment>
<evidence type="ECO:0000313" key="1">
    <source>
        <dbReference type="EMBL" id="MSU08733.1"/>
    </source>
</evidence>
<evidence type="ECO:0000313" key="2">
    <source>
        <dbReference type="Proteomes" id="UP000433181"/>
    </source>
</evidence>
<dbReference type="GeneID" id="96778667"/>
<dbReference type="Proteomes" id="UP000433181">
    <property type="component" value="Unassembled WGS sequence"/>
</dbReference>
<protein>
    <submittedName>
        <fullName evidence="1">Uncharacterized protein</fullName>
    </submittedName>
</protein>
<sequence length="89" mass="10480">MMHFYTEMEGWTTLFSDIMVGDYDQESIKLIFEKPIENGFAHGELMLPDMTWNKQLSMTEDDVFYLEQYALDNSPLIWELSREGNGCLQ</sequence>
<reference evidence="1 2" key="1">
    <citation type="submission" date="2019-08" db="EMBL/GenBank/DDBJ databases">
        <title>In-depth cultivation of the pig gut microbiome towards novel bacterial diversity and tailored functional studies.</title>
        <authorList>
            <person name="Wylensek D."/>
            <person name="Hitch T.C.A."/>
            <person name="Clavel T."/>
        </authorList>
    </citation>
    <scope>NUCLEOTIDE SEQUENCE [LARGE SCALE GENOMIC DNA]</scope>
    <source>
        <strain evidence="1 2">WCA-693-APC-5D-A</strain>
    </source>
</reference>
<accession>A0A6I2UB39</accession>
<dbReference type="AlphaFoldDB" id="A0A6I2UB39"/>
<keyword evidence="2" id="KW-1185">Reference proteome</keyword>
<name>A0A6I2UB39_9FIRM</name>